<reference evidence="1 2" key="1">
    <citation type="journal article" date="2016" name="Nat. Commun.">
        <title>Ectomycorrhizal ecology is imprinted in the genome of the dominant symbiotic fungus Cenococcum geophilum.</title>
        <authorList>
            <consortium name="DOE Joint Genome Institute"/>
            <person name="Peter M."/>
            <person name="Kohler A."/>
            <person name="Ohm R.A."/>
            <person name="Kuo A."/>
            <person name="Krutzmann J."/>
            <person name="Morin E."/>
            <person name="Arend M."/>
            <person name="Barry K.W."/>
            <person name="Binder M."/>
            <person name="Choi C."/>
            <person name="Clum A."/>
            <person name="Copeland A."/>
            <person name="Grisel N."/>
            <person name="Haridas S."/>
            <person name="Kipfer T."/>
            <person name="LaButti K."/>
            <person name="Lindquist E."/>
            <person name="Lipzen A."/>
            <person name="Maire R."/>
            <person name="Meier B."/>
            <person name="Mihaltcheva S."/>
            <person name="Molinier V."/>
            <person name="Murat C."/>
            <person name="Poggeler S."/>
            <person name="Quandt C.A."/>
            <person name="Sperisen C."/>
            <person name="Tritt A."/>
            <person name="Tisserant E."/>
            <person name="Crous P.W."/>
            <person name="Henrissat B."/>
            <person name="Nehls U."/>
            <person name="Egli S."/>
            <person name="Spatafora J.W."/>
            <person name="Grigoriev I.V."/>
            <person name="Martin F.M."/>
        </authorList>
    </citation>
    <scope>NUCLEOTIDE SEQUENCE [LARGE SCALE GENOMIC DNA]</scope>
    <source>
        <strain evidence="1 2">1.58</strain>
    </source>
</reference>
<name>A0ACC8ELU9_9PEZI</name>
<dbReference type="Proteomes" id="UP000250078">
    <property type="component" value="Unassembled WGS sequence"/>
</dbReference>
<organism evidence="1 2">
    <name type="scientific">Cenococcum geophilum 1.58</name>
    <dbReference type="NCBI Taxonomy" id="794803"/>
    <lineage>
        <taxon>Eukaryota</taxon>
        <taxon>Fungi</taxon>
        <taxon>Dikarya</taxon>
        <taxon>Ascomycota</taxon>
        <taxon>Pezizomycotina</taxon>
        <taxon>Dothideomycetes</taxon>
        <taxon>Pleosporomycetidae</taxon>
        <taxon>Gloniales</taxon>
        <taxon>Gloniaceae</taxon>
        <taxon>Cenococcum</taxon>
    </lineage>
</organism>
<dbReference type="EMBL" id="KV748267">
    <property type="protein sequence ID" value="OCK87155.1"/>
    <property type="molecule type" value="Genomic_DNA"/>
</dbReference>
<proteinExistence type="predicted"/>
<evidence type="ECO:0000313" key="2">
    <source>
        <dbReference type="Proteomes" id="UP000250078"/>
    </source>
</evidence>
<keyword evidence="2" id="KW-1185">Reference proteome</keyword>
<gene>
    <name evidence="1" type="ORF">K441DRAFT_595416</name>
</gene>
<evidence type="ECO:0000313" key="1">
    <source>
        <dbReference type="EMBL" id="OCK87155.1"/>
    </source>
</evidence>
<feature type="non-terminal residue" evidence="1">
    <location>
        <position position="444"/>
    </location>
</feature>
<protein>
    <submittedName>
        <fullName evidence="1">Uncharacterized protein</fullName>
    </submittedName>
</protein>
<sequence>MVLEESSTCVSCLHKQSPFLFGLRSNYFGIRSSHPGPRRYRPISRPIFLIDRFDSFIHSFNIIQFINSQARQCQKLFVEYLKESRAYRKQVSDSQHRFLTWASFLGAFASVNVSLDARLRHAPDIKELMLAMLRVLRRNLERGNNTIRADNETVMIDGAIYGMTGAIDRLHRLATAIRQSPRTDEVERVLNFASKREPDGFSTFILAMIQYLFPDAEETLQTQLTESIIYRRNRLLWSLKHSKKLRYQRKDDEANEPVKEKTPAAIVLSEFNSSLQNRDALPSHIDADLRPFVCCSEECGKFPPAFSSTRNWKNHMQENHRTDWAQYIHRITWPCPYCKGAVTPFLTEDLLVRHLKDDLVGGHPAGLDNINLAKIVVRPNFSNPRPLGECPLCESSNEQPEDSSSRFDKHFANHLRHLAFLSIHWWGVDTGETGDEVDGSDKSD</sequence>
<accession>A0ACC8ELU9</accession>